<proteinExistence type="predicted"/>
<evidence type="ECO:0000313" key="1">
    <source>
        <dbReference type="EMBL" id="ETO29055.1"/>
    </source>
</evidence>
<dbReference type="Proteomes" id="UP000023152">
    <property type="component" value="Unassembled WGS sequence"/>
</dbReference>
<evidence type="ECO:0000313" key="2">
    <source>
        <dbReference type="Proteomes" id="UP000023152"/>
    </source>
</evidence>
<name>X6NRZ6_RETFI</name>
<reference evidence="1 2" key="1">
    <citation type="journal article" date="2013" name="Curr. Biol.">
        <title>The Genome of the Foraminiferan Reticulomyxa filosa.</title>
        <authorList>
            <person name="Glockner G."/>
            <person name="Hulsmann N."/>
            <person name="Schleicher M."/>
            <person name="Noegel A.A."/>
            <person name="Eichinger L."/>
            <person name="Gallinger C."/>
            <person name="Pawlowski J."/>
            <person name="Sierra R."/>
            <person name="Euteneuer U."/>
            <person name="Pillet L."/>
            <person name="Moustafa A."/>
            <person name="Platzer M."/>
            <person name="Groth M."/>
            <person name="Szafranski K."/>
            <person name="Schliwa M."/>
        </authorList>
    </citation>
    <scope>NUCLEOTIDE SEQUENCE [LARGE SCALE GENOMIC DNA]</scope>
</reference>
<keyword evidence="2" id="KW-1185">Reference proteome</keyword>
<comment type="caution">
    <text evidence="1">The sequence shown here is derived from an EMBL/GenBank/DDBJ whole genome shotgun (WGS) entry which is preliminary data.</text>
</comment>
<dbReference type="EMBL" id="ASPP01006285">
    <property type="protein sequence ID" value="ETO29055.1"/>
    <property type="molecule type" value="Genomic_DNA"/>
</dbReference>
<organism evidence="1 2">
    <name type="scientific">Reticulomyxa filosa</name>
    <dbReference type="NCBI Taxonomy" id="46433"/>
    <lineage>
        <taxon>Eukaryota</taxon>
        <taxon>Sar</taxon>
        <taxon>Rhizaria</taxon>
        <taxon>Retaria</taxon>
        <taxon>Foraminifera</taxon>
        <taxon>Monothalamids</taxon>
        <taxon>Reticulomyxidae</taxon>
        <taxon>Reticulomyxa</taxon>
    </lineage>
</organism>
<protein>
    <submittedName>
        <fullName evidence="1">Uncharacterized protein</fullName>
    </submittedName>
</protein>
<accession>X6NRZ6</accession>
<gene>
    <name evidence="1" type="ORF">RFI_08072</name>
</gene>
<dbReference type="AlphaFoldDB" id="X6NRZ6"/>
<sequence length="254" mass="30288">MFWLIPVDRNYRKQLGGLNGTSSIQTSNIVKRIIWQQPTNENKTEVVHKKKSRRLGHSLGKQKKVATSSKLKTKKLRRLIKAIANELNAQECKHDKNNEQSKKTQKQREYFQSMLKEFDKALQSKEYKEKEVRRLHESYEHSLLRLVEFLELAFQRLNIYIDTIEEKTLHLNQMKCPKSDHFQSKCNEHICSHGTDFKAYFLVFFQYISQFFGCVKFIDDVQHRVIIQYAEIISFYTFHFKNLKFKVSAMPFLI</sequence>